<gene>
    <name evidence="4" type="ORF">SAMN05444168_7325</name>
</gene>
<dbReference type="SUPFAM" id="SSF55729">
    <property type="entry name" value="Acyl-CoA N-acyltransferases (Nat)"/>
    <property type="match status" value="1"/>
</dbReference>
<dbReference type="CDD" id="cd04301">
    <property type="entry name" value="NAT_SF"/>
    <property type="match status" value="1"/>
</dbReference>
<keyword evidence="1 4" id="KW-0808">Transferase</keyword>
<proteinExistence type="predicted"/>
<dbReference type="EMBL" id="FSRM01000002">
    <property type="protein sequence ID" value="SIO56503.1"/>
    <property type="molecule type" value="Genomic_DNA"/>
</dbReference>
<keyword evidence="2" id="KW-0012">Acyltransferase</keyword>
<reference evidence="4 5" key="1">
    <citation type="submission" date="2016-11" db="EMBL/GenBank/DDBJ databases">
        <authorList>
            <person name="Jaros S."/>
            <person name="Januszkiewicz K."/>
            <person name="Wedrychowicz H."/>
        </authorList>
    </citation>
    <scope>NUCLEOTIDE SEQUENCE [LARGE SCALE GENOMIC DNA]</scope>
    <source>
        <strain evidence="4 5">GAS86</strain>
    </source>
</reference>
<evidence type="ECO:0000256" key="1">
    <source>
        <dbReference type="ARBA" id="ARBA00022679"/>
    </source>
</evidence>
<dbReference type="OrthoDB" id="9799092at2"/>
<dbReference type="GO" id="GO:0016747">
    <property type="term" value="F:acyltransferase activity, transferring groups other than amino-acyl groups"/>
    <property type="evidence" value="ECO:0007669"/>
    <property type="project" value="InterPro"/>
</dbReference>
<evidence type="ECO:0000256" key="2">
    <source>
        <dbReference type="ARBA" id="ARBA00023315"/>
    </source>
</evidence>
<dbReference type="InterPro" id="IPR050832">
    <property type="entry name" value="Bact_Acetyltransf"/>
</dbReference>
<sequence>MEHAPLIRQLNLADLNAFFQLRLRGLQAHPEAFGTSHQEALEKGPGQYEAILQGTQAADGNFILGAFATPELELIGTVGLRREPRVKERHKAVVVGMYVAPEAAGRGAGRALLGDLLARGERIEGLRQIQLVVTKQNEAARHLYESLGFRCCGREVDALRIDGVFHDADLMARLI</sequence>
<evidence type="ECO:0000313" key="5">
    <source>
        <dbReference type="Proteomes" id="UP000184693"/>
    </source>
</evidence>
<dbReference type="InterPro" id="IPR016181">
    <property type="entry name" value="Acyl_CoA_acyltransferase"/>
</dbReference>
<dbReference type="Pfam" id="PF00583">
    <property type="entry name" value="Acetyltransf_1"/>
    <property type="match status" value="1"/>
</dbReference>
<evidence type="ECO:0000313" key="4">
    <source>
        <dbReference type="EMBL" id="SIO56503.1"/>
    </source>
</evidence>
<name>A0A1N6KJ69_9BURK</name>
<evidence type="ECO:0000259" key="3">
    <source>
        <dbReference type="PROSITE" id="PS51186"/>
    </source>
</evidence>
<protein>
    <submittedName>
        <fullName evidence="4">Protein N-acetyltransferase, RimJ/RimL family</fullName>
    </submittedName>
</protein>
<dbReference type="InterPro" id="IPR000182">
    <property type="entry name" value="GNAT_dom"/>
</dbReference>
<feature type="domain" description="N-acetyltransferase" evidence="3">
    <location>
        <begin position="5"/>
        <end position="175"/>
    </location>
</feature>
<organism evidence="4 5">
    <name type="scientific">Paraburkholderia phenazinium</name>
    <dbReference type="NCBI Taxonomy" id="60549"/>
    <lineage>
        <taxon>Bacteria</taxon>
        <taxon>Pseudomonadati</taxon>
        <taxon>Pseudomonadota</taxon>
        <taxon>Betaproteobacteria</taxon>
        <taxon>Burkholderiales</taxon>
        <taxon>Burkholderiaceae</taxon>
        <taxon>Paraburkholderia</taxon>
    </lineage>
</organism>
<accession>A0A1N6KJ69</accession>
<dbReference type="AlphaFoldDB" id="A0A1N6KJ69"/>
<dbReference type="PANTHER" id="PTHR43877:SF2">
    <property type="entry name" value="AMINOALKYLPHOSPHONATE N-ACETYLTRANSFERASE-RELATED"/>
    <property type="match status" value="1"/>
</dbReference>
<dbReference type="Proteomes" id="UP000184693">
    <property type="component" value="Unassembled WGS sequence"/>
</dbReference>
<dbReference type="Gene3D" id="3.40.630.30">
    <property type="match status" value="1"/>
</dbReference>
<dbReference type="RefSeq" id="WP_074269022.1">
    <property type="nucleotide sequence ID" value="NZ_FSRM01000002.1"/>
</dbReference>
<dbReference type="PANTHER" id="PTHR43877">
    <property type="entry name" value="AMINOALKYLPHOSPHONATE N-ACETYLTRANSFERASE-RELATED-RELATED"/>
    <property type="match status" value="1"/>
</dbReference>
<dbReference type="PROSITE" id="PS51186">
    <property type="entry name" value="GNAT"/>
    <property type="match status" value="1"/>
</dbReference>